<reference evidence="2" key="2">
    <citation type="submission" date="2015-06" db="UniProtKB">
        <authorList>
            <consortium name="EnsemblPlants"/>
        </authorList>
    </citation>
    <scope>IDENTIFICATION</scope>
</reference>
<organism evidence="2 3">
    <name type="scientific">Oryza rufipogon</name>
    <name type="common">Brownbeard rice</name>
    <name type="synonym">Asian wild rice</name>
    <dbReference type="NCBI Taxonomy" id="4529"/>
    <lineage>
        <taxon>Eukaryota</taxon>
        <taxon>Viridiplantae</taxon>
        <taxon>Streptophyta</taxon>
        <taxon>Embryophyta</taxon>
        <taxon>Tracheophyta</taxon>
        <taxon>Spermatophyta</taxon>
        <taxon>Magnoliopsida</taxon>
        <taxon>Liliopsida</taxon>
        <taxon>Poales</taxon>
        <taxon>Poaceae</taxon>
        <taxon>BOP clade</taxon>
        <taxon>Oryzoideae</taxon>
        <taxon>Oryzeae</taxon>
        <taxon>Oryzinae</taxon>
        <taxon>Oryza</taxon>
    </lineage>
</organism>
<reference evidence="3" key="1">
    <citation type="submission" date="2013-06" db="EMBL/GenBank/DDBJ databases">
        <authorList>
            <person name="Zhao Q."/>
        </authorList>
    </citation>
    <scope>NUCLEOTIDE SEQUENCE</scope>
    <source>
        <strain evidence="3">cv. W1943</strain>
    </source>
</reference>
<proteinExistence type="predicted"/>
<keyword evidence="3" id="KW-1185">Reference proteome</keyword>
<evidence type="ECO:0008006" key="4">
    <source>
        <dbReference type="Google" id="ProtNLM"/>
    </source>
</evidence>
<feature type="compositionally biased region" description="Basic residues" evidence="1">
    <location>
        <begin position="115"/>
        <end position="125"/>
    </location>
</feature>
<evidence type="ECO:0000313" key="3">
    <source>
        <dbReference type="Proteomes" id="UP000008022"/>
    </source>
</evidence>
<feature type="region of interest" description="Disordered" evidence="1">
    <location>
        <begin position="103"/>
        <end position="125"/>
    </location>
</feature>
<dbReference type="Proteomes" id="UP000008022">
    <property type="component" value="Unassembled WGS sequence"/>
</dbReference>
<name>A0A0E0R6W8_ORYRU</name>
<evidence type="ECO:0000313" key="2">
    <source>
        <dbReference type="EnsemblPlants" id="ORUFI11G10020.1"/>
    </source>
</evidence>
<protein>
    <recommendedName>
        <fullName evidence="4">DUF834 domain-containing protein</fullName>
    </recommendedName>
</protein>
<evidence type="ECO:0000256" key="1">
    <source>
        <dbReference type="SAM" id="MobiDB-lite"/>
    </source>
</evidence>
<accession>A0A0E0R6W8</accession>
<dbReference type="Gramene" id="ORUFI11G10020.1">
    <property type="protein sequence ID" value="ORUFI11G10020.1"/>
    <property type="gene ID" value="ORUFI11G10020"/>
</dbReference>
<dbReference type="EnsemblPlants" id="ORUFI11G10020.1">
    <property type="protein sequence ID" value="ORUFI11G10020.1"/>
    <property type="gene ID" value="ORUFI11G10020"/>
</dbReference>
<dbReference type="HOGENOM" id="CLU_1996352_0_0_1"/>
<sequence length="125" mass="13740">MNHHIQVVGTKRNWRNKREGRIYGPANPGSHSGWSVPRGFCLMELGSWASKVAAKWRRLTLMRAVVVVLDQMSTLGAPGDNRGDLVGRSNGGMVVVGRDAVGSITTGGRHDQKQPQHHPFSHRLP</sequence>
<dbReference type="AlphaFoldDB" id="A0A0E0R6W8"/>